<dbReference type="AlphaFoldDB" id="A0AAE3YQE3"/>
<protein>
    <submittedName>
        <fullName evidence="1">Uncharacterized protein</fullName>
    </submittedName>
</protein>
<accession>A0AAE3YQE3</accession>
<reference evidence="1" key="1">
    <citation type="submission" date="2023-07" db="EMBL/GenBank/DDBJ databases">
        <title>Sequencing the genomes of 1000 actinobacteria strains.</title>
        <authorList>
            <person name="Klenk H.-P."/>
        </authorList>
    </citation>
    <scope>NUCLEOTIDE SEQUENCE</scope>
    <source>
        <strain evidence="1">DSM 44707</strain>
    </source>
</reference>
<keyword evidence="2" id="KW-1185">Reference proteome</keyword>
<organism evidence="1 2">
    <name type="scientific">Catenuloplanes atrovinosus</name>
    <dbReference type="NCBI Taxonomy" id="137266"/>
    <lineage>
        <taxon>Bacteria</taxon>
        <taxon>Bacillati</taxon>
        <taxon>Actinomycetota</taxon>
        <taxon>Actinomycetes</taxon>
        <taxon>Micromonosporales</taxon>
        <taxon>Micromonosporaceae</taxon>
        <taxon>Catenuloplanes</taxon>
    </lineage>
</organism>
<sequence length="181" mass="20210">MFQAGVRSRQVGTFMLAEDEVAFGERLAPAIAELGRWETHDRHARTVTLHDSLPDAMRRSRGQAFLRPRGEDGDPVGPLIQYLRSTTLADEPGTMRPGRLALRWFPDDHADGVRRDFAHLADAAWQALREVTSAHVETDAGEPARRYRIGAAATAWALAHPDRRLHDGGRALRVRATHPVR</sequence>
<gene>
    <name evidence="1" type="ORF">J2S41_003276</name>
</gene>
<name>A0AAE3YQE3_9ACTN</name>
<dbReference type="EMBL" id="JAVDYB010000001">
    <property type="protein sequence ID" value="MDR7276498.1"/>
    <property type="molecule type" value="Genomic_DNA"/>
</dbReference>
<evidence type="ECO:0000313" key="2">
    <source>
        <dbReference type="Proteomes" id="UP001183643"/>
    </source>
</evidence>
<evidence type="ECO:0000313" key="1">
    <source>
        <dbReference type="EMBL" id="MDR7276498.1"/>
    </source>
</evidence>
<comment type="caution">
    <text evidence="1">The sequence shown here is derived from an EMBL/GenBank/DDBJ whole genome shotgun (WGS) entry which is preliminary data.</text>
</comment>
<proteinExistence type="predicted"/>
<dbReference type="Proteomes" id="UP001183643">
    <property type="component" value="Unassembled WGS sequence"/>
</dbReference>
<dbReference type="RefSeq" id="WP_310368656.1">
    <property type="nucleotide sequence ID" value="NZ_JAVDYB010000001.1"/>
</dbReference>